<proteinExistence type="predicted"/>
<dbReference type="InterPro" id="IPR036388">
    <property type="entry name" value="WH-like_DNA-bd_sf"/>
</dbReference>
<evidence type="ECO:0000256" key="3">
    <source>
        <dbReference type="ARBA" id="ARBA00023163"/>
    </source>
</evidence>
<dbReference type="Proteomes" id="UP000562045">
    <property type="component" value="Unassembled WGS sequence"/>
</dbReference>
<comment type="caution">
    <text evidence="5">The sequence shown here is derived from an EMBL/GenBank/DDBJ whole genome shotgun (WGS) entry which is preliminary data.</text>
</comment>
<evidence type="ECO:0000259" key="4">
    <source>
        <dbReference type="PROSITE" id="PS50949"/>
    </source>
</evidence>
<dbReference type="EMBL" id="JACBZM010000001">
    <property type="protein sequence ID" value="NYI44692.1"/>
    <property type="molecule type" value="Genomic_DNA"/>
</dbReference>
<sequence length="119" mass="12807">MFWAIDHTSPQRLQDQVAASVVRGLRTGELSVGEQLPPAAELAGALSVDRNTVLAAYRQLRDAGILEFRRGRGARIATDAEAGPGDLTPVRDAVRATVDLARRYGLDPSDVITLVKELS</sequence>
<evidence type="ECO:0000313" key="6">
    <source>
        <dbReference type="Proteomes" id="UP000562045"/>
    </source>
</evidence>
<evidence type="ECO:0000313" key="5">
    <source>
        <dbReference type="EMBL" id="NYI44692.1"/>
    </source>
</evidence>
<dbReference type="AlphaFoldDB" id="A0A7Y9ZFW1"/>
<dbReference type="InterPro" id="IPR000524">
    <property type="entry name" value="Tscrpt_reg_HTH_GntR"/>
</dbReference>
<dbReference type="PROSITE" id="PS50949">
    <property type="entry name" value="HTH_GNTR"/>
    <property type="match status" value="1"/>
</dbReference>
<dbReference type="SUPFAM" id="SSF46785">
    <property type="entry name" value="Winged helix' DNA-binding domain"/>
    <property type="match status" value="1"/>
</dbReference>
<gene>
    <name evidence="5" type="ORF">BJ993_001772</name>
</gene>
<evidence type="ECO:0000256" key="1">
    <source>
        <dbReference type="ARBA" id="ARBA00023015"/>
    </source>
</evidence>
<dbReference type="CDD" id="cd07377">
    <property type="entry name" value="WHTH_GntR"/>
    <property type="match status" value="1"/>
</dbReference>
<accession>A0A7Y9ZFW1</accession>
<dbReference type="SMART" id="SM00345">
    <property type="entry name" value="HTH_GNTR"/>
    <property type="match status" value="1"/>
</dbReference>
<name>A0A7Y9ZFW1_9ACTN</name>
<dbReference type="Pfam" id="PF00392">
    <property type="entry name" value="GntR"/>
    <property type="match status" value="1"/>
</dbReference>
<evidence type="ECO:0000256" key="2">
    <source>
        <dbReference type="ARBA" id="ARBA00023125"/>
    </source>
</evidence>
<keyword evidence="3" id="KW-0804">Transcription</keyword>
<dbReference type="InterPro" id="IPR036390">
    <property type="entry name" value="WH_DNA-bd_sf"/>
</dbReference>
<dbReference type="PANTHER" id="PTHR38445">
    <property type="entry name" value="HTH-TYPE TRANSCRIPTIONAL REPRESSOR YTRA"/>
    <property type="match status" value="1"/>
</dbReference>
<dbReference type="GO" id="GO:0003700">
    <property type="term" value="F:DNA-binding transcription factor activity"/>
    <property type="evidence" value="ECO:0007669"/>
    <property type="project" value="InterPro"/>
</dbReference>
<reference evidence="5 6" key="1">
    <citation type="submission" date="2020-07" db="EMBL/GenBank/DDBJ databases">
        <title>Sequencing the genomes of 1000 actinobacteria strains.</title>
        <authorList>
            <person name="Klenk H.-P."/>
        </authorList>
    </citation>
    <scope>NUCLEOTIDE SEQUENCE [LARGE SCALE GENOMIC DNA]</scope>
    <source>
        <strain evidence="5 6">DSM 15131</strain>
    </source>
</reference>
<dbReference type="PANTHER" id="PTHR38445:SF7">
    <property type="entry name" value="GNTR-FAMILY TRANSCRIPTIONAL REGULATOR"/>
    <property type="match status" value="1"/>
</dbReference>
<feature type="domain" description="HTH gntR-type" evidence="4">
    <location>
        <begin position="11"/>
        <end position="79"/>
    </location>
</feature>
<dbReference type="RefSeq" id="WP_179648476.1">
    <property type="nucleotide sequence ID" value="NZ_JACBZM010000001.1"/>
</dbReference>
<dbReference type="GO" id="GO:0003677">
    <property type="term" value="F:DNA binding"/>
    <property type="evidence" value="ECO:0007669"/>
    <property type="project" value="UniProtKB-KW"/>
</dbReference>
<organism evidence="5 6">
    <name type="scientific">Nocardioides aromaticivorans</name>
    <dbReference type="NCBI Taxonomy" id="200618"/>
    <lineage>
        <taxon>Bacteria</taxon>
        <taxon>Bacillati</taxon>
        <taxon>Actinomycetota</taxon>
        <taxon>Actinomycetes</taxon>
        <taxon>Propionibacteriales</taxon>
        <taxon>Nocardioidaceae</taxon>
        <taxon>Nocardioides</taxon>
    </lineage>
</organism>
<dbReference type="Gene3D" id="1.10.10.10">
    <property type="entry name" value="Winged helix-like DNA-binding domain superfamily/Winged helix DNA-binding domain"/>
    <property type="match status" value="1"/>
</dbReference>
<protein>
    <submittedName>
        <fullName evidence="5">DNA-binding transcriptional regulator YhcF (GntR family)</fullName>
    </submittedName>
</protein>
<keyword evidence="2 5" id="KW-0238">DNA-binding</keyword>
<keyword evidence="1" id="KW-0805">Transcription regulation</keyword>